<reference evidence="14" key="3">
    <citation type="journal article" date="2014" name="Nature">
        <title>Elephant shark genome provides unique insights into gnathostome evolution.</title>
        <authorList>
            <consortium name="International Elephant Shark Genome Sequencing Consortium"/>
            <person name="Venkatesh B."/>
            <person name="Lee A.P."/>
            <person name="Ravi V."/>
            <person name="Maurya A.K."/>
            <person name="Lian M.M."/>
            <person name="Swann J.B."/>
            <person name="Ohta Y."/>
            <person name="Flajnik M.F."/>
            <person name="Sutoh Y."/>
            <person name="Kasahara M."/>
            <person name="Hoon S."/>
            <person name="Gangu V."/>
            <person name="Roy S.W."/>
            <person name="Irimia M."/>
            <person name="Korzh V."/>
            <person name="Kondrychyn I."/>
            <person name="Lim Z.W."/>
            <person name="Tay B.H."/>
            <person name="Tohari S."/>
            <person name="Kong K.W."/>
            <person name="Ho S."/>
            <person name="Lorente-Galdos B."/>
            <person name="Quilez J."/>
            <person name="Marques-Bonet T."/>
            <person name="Raney B.J."/>
            <person name="Ingham P.W."/>
            <person name="Tay A."/>
            <person name="Hillier L.W."/>
            <person name="Minx P."/>
            <person name="Boehm T."/>
            <person name="Wilson R.K."/>
            <person name="Brenner S."/>
            <person name="Warren W.C."/>
        </authorList>
    </citation>
    <scope>NUCLEOTIDE SEQUENCE [LARGE SCALE GENOMIC DNA]</scope>
</reference>
<keyword evidence="14" id="KW-1185">Reference proteome</keyword>
<evidence type="ECO:0000256" key="5">
    <source>
        <dbReference type="ARBA" id="ARBA00022618"/>
    </source>
</evidence>
<dbReference type="GO" id="GO:0046599">
    <property type="term" value="P:regulation of centriole replication"/>
    <property type="evidence" value="ECO:0007669"/>
    <property type="project" value="TreeGrafter"/>
</dbReference>
<keyword evidence="9" id="KW-0131">Cell cycle</keyword>
<evidence type="ECO:0000256" key="6">
    <source>
        <dbReference type="ARBA" id="ARBA00022776"/>
    </source>
</evidence>
<keyword evidence="7 11" id="KW-0175">Coiled coil</keyword>
<evidence type="ECO:0000313" key="13">
    <source>
        <dbReference type="Ensembl" id="ENSCMIP00000025978.1"/>
    </source>
</evidence>
<name>A0A4W3IGP2_CALMI</name>
<evidence type="ECO:0000256" key="7">
    <source>
        <dbReference type="ARBA" id="ARBA00023054"/>
    </source>
</evidence>
<evidence type="ECO:0000256" key="11">
    <source>
        <dbReference type="SAM" id="Coils"/>
    </source>
</evidence>
<evidence type="ECO:0000256" key="9">
    <source>
        <dbReference type="ARBA" id="ARBA00023306"/>
    </source>
</evidence>
<evidence type="ECO:0000313" key="14">
    <source>
        <dbReference type="Proteomes" id="UP000314986"/>
    </source>
</evidence>
<dbReference type="AlphaFoldDB" id="A0A4W3IGP2"/>
<evidence type="ECO:0000256" key="4">
    <source>
        <dbReference type="ARBA" id="ARBA00022490"/>
    </source>
</evidence>
<dbReference type="InParanoid" id="A0A4W3IGP2"/>
<dbReference type="GO" id="GO:0051310">
    <property type="term" value="P:metaphase chromosome alignment"/>
    <property type="evidence" value="ECO:0007669"/>
    <property type="project" value="TreeGrafter"/>
</dbReference>
<feature type="region of interest" description="Disordered" evidence="12">
    <location>
        <begin position="1"/>
        <end position="21"/>
    </location>
</feature>
<dbReference type="InterPro" id="IPR031387">
    <property type="entry name" value="SPICE1"/>
</dbReference>
<dbReference type="GO" id="GO:0005813">
    <property type="term" value="C:centrosome"/>
    <property type="evidence" value="ECO:0007669"/>
    <property type="project" value="TreeGrafter"/>
</dbReference>
<dbReference type="Proteomes" id="UP000314986">
    <property type="component" value="Unassembled WGS sequence"/>
</dbReference>
<dbReference type="GO" id="GO:0005819">
    <property type="term" value="C:spindle"/>
    <property type="evidence" value="ECO:0007669"/>
    <property type="project" value="UniProtKB-SubCell"/>
</dbReference>
<feature type="coiled-coil region" evidence="11">
    <location>
        <begin position="686"/>
        <end position="713"/>
    </location>
</feature>
<reference evidence="13" key="4">
    <citation type="submission" date="2025-08" db="UniProtKB">
        <authorList>
            <consortium name="Ensembl"/>
        </authorList>
    </citation>
    <scope>IDENTIFICATION</scope>
</reference>
<keyword evidence="8" id="KW-0206">Cytoskeleton</keyword>
<reference evidence="14" key="1">
    <citation type="journal article" date="2006" name="Science">
        <title>Ancient noncoding elements conserved in the human genome.</title>
        <authorList>
            <person name="Venkatesh B."/>
            <person name="Kirkness E.F."/>
            <person name="Loh Y.H."/>
            <person name="Halpern A.L."/>
            <person name="Lee A.P."/>
            <person name="Johnson J."/>
            <person name="Dandona N."/>
            <person name="Viswanathan L.D."/>
            <person name="Tay A."/>
            <person name="Venter J.C."/>
            <person name="Strausberg R.L."/>
            <person name="Brenner S."/>
        </authorList>
    </citation>
    <scope>NUCLEOTIDE SEQUENCE [LARGE SCALE GENOMIC DNA]</scope>
</reference>
<feature type="compositionally biased region" description="Polar residues" evidence="12">
    <location>
        <begin position="767"/>
        <end position="781"/>
    </location>
</feature>
<dbReference type="STRING" id="7868.ENSCMIP00000025978"/>
<feature type="region of interest" description="Disordered" evidence="12">
    <location>
        <begin position="755"/>
        <end position="795"/>
    </location>
</feature>
<evidence type="ECO:0000256" key="1">
    <source>
        <dbReference type="ARBA" id="ARBA00004114"/>
    </source>
</evidence>
<dbReference type="Ensembl" id="ENSCMIT00000026405.1">
    <property type="protein sequence ID" value="ENSCMIP00000025978.1"/>
    <property type="gene ID" value="ENSCMIG00000011397.1"/>
</dbReference>
<comment type="subcellular location">
    <subcellularLocation>
        <location evidence="1">Cytoplasm</location>
        <location evidence="1">Cytoskeleton</location>
        <location evidence="1">Microtubule organizing center</location>
        <location evidence="1">Centrosome</location>
        <location evidence="1">Centriole</location>
    </subcellularLocation>
    <subcellularLocation>
        <location evidence="2">Cytoplasm</location>
        <location evidence="2">Cytoskeleton</location>
        <location evidence="2">Spindle</location>
    </subcellularLocation>
</comment>
<feature type="compositionally biased region" description="Basic residues" evidence="12">
    <location>
        <begin position="7"/>
        <end position="21"/>
    </location>
</feature>
<protein>
    <recommendedName>
        <fullName evidence="3">Spindle and centriole-associated protein 1</fullName>
    </recommendedName>
    <alternativeName>
        <fullName evidence="10">Coiled-coil domain-containing protein 52</fullName>
    </alternativeName>
</protein>
<evidence type="ECO:0000256" key="3">
    <source>
        <dbReference type="ARBA" id="ARBA00018313"/>
    </source>
</evidence>
<organism evidence="13 14">
    <name type="scientific">Callorhinchus milii</name>
    <name type="common">Ghost shark</name>
    <dbReference type="NCBI Taxonomy" id="7868"/>
    <lineage>
        <taxon>Eukaryota</taxon>
        <taxon>Metazoa</taxon>
        <taxon>Chordata</taxon>
        <taxon>Craniata</taxon>
        <taxon>Vertebrata</taxon>
        <taxon>Chondrichthyes</taxon>
        <taxon>Holocephali</taxon>
        <taxon>Chimaeriformes</taxon>
        <taxon>Callorhinchidae</taxon>
        <taxon>Callorhinchus</taxon>
    </lineage>
</organism>
<accession>A0A4W3IGP2</accession>
<dbReference type="GO" id="GO:0005814">
    <property type="term" value="C:centriole"/>
    <property type="evidence" value="ECO:0007669"/>
    <property type="project" value="UniProtKB-SubCell"/>
</dbReference>
<reference evidence="13" key="5">
    <citation type="submission" date="2025-09" db="UniProtKB">
        <authorList>
            <consortium name="Ensembl"/>
        </authorList>
    </citation>
    <scope>IDENTIFICATION</scope>
</reference>
<evidence type="ECO:0000256" key="12">
    <source>
        <dbReference type="SAM" id="MobiDB-lite"/>
    </source>
</evidence>
<keyword evidence="4" id="KW-0963">Cytoplasm</keyword>
<keyword evidence="6" id="KW-0498">Mitosis</keyword>
<evidence type="ECO:0000256" key="10">
    <source>
        <dbReference type="ARBA" id="ARBA00030722"/>
    </source>
</evidence>
<dbReference type="GeneTree" id="ENSGT00390000006207"/>
<feature type="compositionally biased region" description="Low complexity" evidence="12">
    <location>
        <begin position="755"/>
        <end position="765"/>
    </location>
</feature>
<dbReference type="GO" id="GO:0090307">
    <property type="term" value="P:mitotic spindle assembly"/>
    <property type="evidence" value="ECO:0007669"/>
    <property type="project" value="InterPro"/>
</dbReference>
<keyword evidence="5" id="KW-0132">Cell division</keyword>
<feature type="region of interest" description="Disordered" evidence="12">
    <location>
        <begin position="413"/>
        <end position="443"/>
    </location>
</feature>
<evidence type="ECO:0000256" key="2">
    <source>
        <dbReference type="ARBA" id="ARBA00004186"/>
    </source>
</evidence>
<reference evidence="14" key="2">
    <citation type="journal article" date="2007" name="PLoS Biol.">
        <title>Survey sequencing and comparative analysis of the elephant shark (Callorhinchus milii) genome.</title>
        <authorList>
            <person name="Venkatesh B."/>
            <person name="Kirkness E.F."/>
            <person name="Loh Y.H."/>
            <person name="Halpern A.L."/>
            <person name="Lee A.P."/>
            <person name="Johnson J."/>
            <person name="Dandona N."/>
            <person name="Viswanathan L.D."/>
            <person name="Tay A."/>
            <person name="Venter J.C."/>
            <person name="Strausberg R.L."/>
            <person name="Brenner S."/>
        </authorList>
    </citation>
    <scope>NUCLEOTIDE SEQUENCE [LARGE SCALE GENOMIC DNA]</scope>
</reference>
<dbReference type="PANTHER" id="PTHR31167">
    <property type="entry name" value="SPINDLE AND CENTRIOLE ASSOCIATED PROTEIN 1 SPICE1"/>
    <property type="match status" value="1"/>
</dbReference>
<evidence type="ECO:0000256" key="8">
    <source>
        <dbReference type="ARBA" id="ARBA00023212"/>
    </source>
</evidence>
<dbReference type="GO" id="GO:0051301">
    <property type="term" value="P:cell division"/>
    <property type="evidence" value="ECO:0007669"/>
    <property type="project" value="UniProtKB-KW"/>
</dbReference>
<sequence length="814" mass="91411">MSFVRLNRSHYPHGSAKKMGRIRKRKTLDKEWDSTVSDLSVHRATPEELAKRHEKHLSKNRALAQWELGKRAIASKQRKHGQKMADSLDRQKYAIMREILFDQYQLQDVLERSDQAMAVVRDLFGDAPRRQAGFPNVTMAPESEQAATEEIIMQKCDPPTQLSILSESVMDSQALNESFNGKSHHEVLERNEEEQIYSKLKASIDKNRHLLKVKDSNTPDCTLQRTAEQSETLVNQSLGLKTPEASCTLGSSNVVLKGRKACSNMPTKRKVGTDQSCNQSTLEVLQKMVEDIDQEMEEYEHLTGREVMDRKPQSGQSLTGFTISVVSLLSRLAHNLKESELQQCKEKEEHQRLLQESKEHRVLIDALTAEILAIREDTASLQAKLHKYMVVTDAQLVFFKQMVHGFIGAEKSEQNPRKNIAPKTKEMEEQGSVDTNGGSHKPEKVNVPFPMGMPFHEEVVLESGAEGHSPLPQHKRNLLEKNRRGQSLPERVFGPAVLLSPPRQRNSHVDTESRMNLLQENATSCKIFLESSSVHPSEIHKQASMSQGIQQSEKGSTDTLSARVLLQDNPDVAHSWNFAEGHNHPSITSPDTHLPEAHPEQKIEIRESMSLGDAETCILDKKSKVEIEETQDFSFDERLKHEAMLTHIAELTLQNSTLKAHLSQFKTTKLPSPTAQIEKSIPNASSQSLQQRISELNRQSVEARNKLLLLIEQQRQITAASASPPISPIPAEGKWTGTGTRILEVCIPLPDGMESCTETTSSAESRANGNGSTANRTNSSTHLEKGDENWTPITRKIQPEKLKEEGWFALSAHI</sequence>
<dbReference type="Pfam" id="PF15678">
    <property type="entry name" value="SPICE"/>
    <property type="match status" value="2"/>
</dbReference>
<dbReference type="OMA" id="REQSPKH"/>
<proteinExistence type="predicted"/>
<dbReference type="PANTHER" id="PTHR31167:SF3">
    <property type="entry name" value="SPINDLE AND CENTRIOLE-ASSOCIATED PROTEIN 1"/>
    <property type="match status" value="1"/>
</dbReference>